<evidence type="ECO:0000313" key="1">
    <source>
        <dbReference type="EMBL" id="UYV63084.1"/>
    </source>
</evidence>
<proteinExistence type="predicted"/>
<dbReference type="Proteomes" id="UP001235939">
    <property type="component" value="Chromosome 02"/>
</dbReference>
<accession>A0ABY6K477</accession>
<name>A0ABY6K477_9ARAC</name>
<keyword evidence="2" id="KW-1185">Reference proteome</keyword>
<gene>
    <name evidence="1" type="ORF">LAZ67_2003088</name>
</gene>
<organism evidence="1 2">
    <name type="scientific">Cordylochernes scorpioides</name>
    <dbReference type="NCBI Taxonomy" id="51811"/>
    <lineage>
        <taxon>Eukaryota</taxon>
        <taxon>Metazoa</taxon>
        <taxon>Ecdysozoa</taxon>
        <taxon>Arthropoda</taxon>
        <taxon>Chelicerata</taxon>
        <taxon>Arachnida</taxon>
        <taxon>Pseudoscorpiones</taxon>
        <taxon>Cheliferoidea</taxon>
        <taxon>Chernetidae</taxon>
        <taxon>Cordylochernes</taxon>
    </lineage>
</organism>
<sequence length="255" mass="29089">MENNESLTVISAWKNCTMLDYVKHIALSYTAIKQTSLNNCWKKLWPNVVRNEHSISTLNEYSQIVQMAHSLGGEGFDDFTDGDIAELMADKELSEDDLVNLVCESESDKSDEEELVPVTFTAEVIREGLALGRKLGNHFMQNDTNVERALRFQRDINRCLAQYEEVYKDLTKNSKQLLITDFITISHNVNISASNIESAQITSNYLDDFMHTAECEGDAWFYSKELFEKIIEAYSQACNSVLQIQACNHEEDNDT</sequence>
<protein>
    <submittedName>
        <fullName evidence="1">Uncharacterized protein</fullName>
    </submittedName>
</protein>
<dbReference type="EMBL" id="CP092864">
    <property type="protein sequence ID" value="UYV63084.1"/>
    <property type="molecule type" value="Genomic_DNA"/>
</dbReference>
<reference evidence="1 2" key="1">
    <citation type="submission" date="2022-01" db="EMBL/GenBank/DDBJ databases">
        <title>A chromosomal length assembly of Cordylochernes scorpioides.</title>
        <authorList>
            <person name="Zeh D."/>
            <person name="Zeh J."/>
        </authorList>
    </citation>
    <scope>NUCLEOTIDE SEQUENCE [LARGE SCALE GENOMIC DNA]</scope>
    <source>
        <strain evidence="1">IN4F17</strain>
        <tissue evidence="1">Whole Body</tissue>
    </source>
</reference>
<evidence type="ECO:0000313" key="2">
    <source>
        <dbReference type="Proteomes" id="UP001235939"/>
    </source>
</evidence>